<proteinExistence type="predicted"/>
<comment type="caution">
    <text evidence="1">The sequence shown here is derived from an EMBL/GenBank/DDBJ whole genome shotgun (WGS) entry which is preliminary data.</text>
</comment>
<organism evidence="1 2">
    <name type="scientific">Levilinea saccharolytica</name>
    <dbReference type="NCBI Taxonomy" id="229921"/>
    <lineage>
        <taxon>Bacteria</taxon>
        <taxon>Bacillati</taxon>
        <taxon>Chloroflexota</taxon>
        <taxon>Anaerolineae</taxon>
        <taxon>Anaerolineales</taxon>
        <taxon>Anaerolineaceae</taxon>
        <taxon>Levilinea</taxon>
    </lineage>
</organism>
<accession>A0A0P6Y203</accession>
<keyword evidence="2" id="KW-1185">Reference proteome</keyword>
<dbReference type="EMBL" id="LGCM01000014">
    <property type="protein sequence ID" value="KPL89925.1"/>
    <property type="molecule type" value="Genomic_DNA"/>
</dbReference>
<reference evidence="1 2" key="1">
    <citation type="submission" date="2015-07" db="EMBL/GenBank/DDBJ databases">
        <title>Genome sequence of Levilinea saccharolytica DSM 16555.</title>
        <authorList>
            <person name="Hemp J."/>
            <person name="Ward L.M."/>
            <person name="Pace L.A."/>
            <person name="Fischer W.W."/>
        </authorList>
    </citation>
    <scope>NUCLEOTIDE SEQUENCE [LARGE SCALE GENOMIC DNA]</scope>
    <source>
        <strain evidence="1 2">KIBI-1</strain>
    </source>
</reference>
<dbReference type="AlphaFoldDB" id="A0A0P6Y203"/>
<name>A0A0P6Y203_9CHLR</name>
<evidence type="ECO:0000313" key="1">
    <source>
        <dbReference type="EMBL" id="KPL89925.1"/>
    </source>
</evidence>
<dbReference type="Proteomes" id="UP000050501">
    <property type="component" value="Unassembled WGS sequence"/>
</dbReference>
<dbReference type="STRING" id="229921.ADN01_03375"/>
<gene>
    <name evidence="1" type="ORF">ADN01_03375</name>
</gene>
<sequence>MTTQKTSNIQETILNQVQTLNESSAFLEWKGKELTRFEEDDLVIINNSFLFRDQFQTNKNPSYLCMMAADGSDFNIKNLALVDGIQVNSDFKYISKKSKNLPNKQSITNAIEGELASLGRMVFILIGKVNATEQFSETINHALFNEIQIDPTLPNSLTVAQPLIQVQNLPDEELLLDEVEKAVPLPDNFYKPFHDAYIKLKKKCFASLQVPKPGEKVTVGFLDEVANALARQADEYHASLQKCGPQLDQNQAEFNNVLRIAYDFESDAVRILRLLMSVCDLKPIILWMTLSAHHNLSEAFRCLPRSRDQNKPSLSNYREMIHGARNRAFHNLLPFGQSIQVDLDGINIKAKRLRLFSEYKLKSENVFDFEDKQLVEILTEFTRADEKYVTPDFWKRNHDVMIATAQLVAAVSDAIKALNLLHV</sequence>
<dbReference type="RefSeq" id="WP_062416900.1">
    <property type="nucleotide sequence ID" value="NZ_DF967974.1"/>
</dbReference>
<dbReference type="OrthoDB" id="1551449at2"/>
<evidence type="ECO:0000313" key="2">
    <source>
        <dbReference type="Proteomes" id="UP000050501"/>
    </source>
</evidence>
<protein>
    <submittedName>
        <fullName evidence="1">Uncharacterized protein</fullName>
    </submittedName>
</protein>